<dbReference type="Pfam" id="PF00881">
    <property type="entry name" value="Nitroreductase"/>
    <property type="match status" value="1"/>
</dbReference>
<dbReference type="PANTHER" id="PTHR43745:SF2">
    <property type="entry name" value="NITROREDUCTASE MJ1384-RELATED"/>
    <property type="match status" value="1"/>
</dbReference>
<dbReference type="RefSeq" id="WP_188837750.1">
    <property type="nucleotide sequence ID" value="NZ_BMHI01000004.1"/>
</dbReference>
<dbReference type="Proteomes" id="UP000636793">
    <property type="component" value="Unassembled WGS sequence"/>
</dbReference>
<evidence type="ECO:0000313" key="3">
    <source>
        <dbReference type="Proteomes" id="UP000636793"/>
    </source>
</evidence>
<comment type="caution">
    <text evidence="2">The sequence shown here is derived from an EMBL/GenBank/DDBJ whole genome shotgun (WGS) entry which is preliminary data.</text>
</comment>
<dbReference type="SUPFAM" id="SSF55469">
    <property type="entry name" value="FMN-dependent nitroreductase-like"/>
    <property type="match status" value="1"/>
</dbReference>
<accession>A0A916WV77</accession>
<dbReference type="InterPro" id="IPR029479">
    <property type="entry name" value="Nitroreductase"/>
</dbReference>
<dbReference type="CDD" id="cd02142">
    <property type="entry name" value="McbC_SagB-like_oxidoreductase"/>
    <property type="match status" value="1"/>
</dbReference>
<dbReference type="AlphaFoldDB" id="A0A916WV77"/>
<gene>
    <name evidence="2" type="ORF">GCM10011492_29210</name>
</gene>
<protein>
    <recommendedName>
        <fullName evidence="1">Nitroreductase domain-containing protein</fullName>
    </recommendedName>
</protein>
<evidence type="ECO:0000259" key="1">
    <source>
        <dbReference type="Pfam" id="PF00881"/>
    </source>
</evidence>
<evidence type="ECO:0000313" key="2">
    <source>
        <dbReference type="EMBL" id="GGB36622.1"/>
    </source>
</evidence>
<dbReference type="InterPro" id="IPR000415">
    <property type="entry name" value="Nitroreductase-like"/>
</dbReference>
<keyword evidence="3" id="KW-1185">Reference proteome</keyword>
<organism evidence="2 3">
    <name type="scientific">Flexivirga endophytica</name>
    <dbReference type="NCBI Taxonomy" id="1849103"/>
    <lineage>
        <taxon>Bacteria</taxon>
        <taxon>Bacillati</taxon>
        <taxon>Actinomycetota</taxon>
        <taxon>Actinomycetes</taxon>
        <taxon>Micrococcales</taxon>
        <taxon>Dermacoccaceae</taxon>
        <taxon>Flexivirga</taxon>
    </lineage>
</organism>
<dbReference type="Gene3D" id="3.40.109.10">
    <property type="entry name" value="NADH Oxidase"/>
    <property type="match status" value="1"/>
</dbReference>
<dbReference type="InterPro" id="IPR052544">
    <property type="entry name" value="Bacteriocin_Proc_Enz"/>
</dbReference>
<dbReference type="GO" id="GO:0016491">
    <property type="term" value="F:oxidoreductase activity"/>
    <property type="evidence" value="ECO:0007669"/>
    <property type="project" value="InterPro"/>
</dbReference>
<feature type="domain" description="Nitroreductase" evidence="1">
    <location>
        <begin position="14"/>
        <end position="193"/>
    </location>
</feature>
<dbReference type="EMBL" id="BMHI01000004">
    <property type="protein sequence ID" value="GGB36622.1"/>
    <property type="molecule type" value="Genomic_DNA"/>
</dbReference>
<name>A0A916WV77_9MICO</name>
<reference evidence="2" key="2">
    <citation type="submission" date="2020-09" db="EMBL/GenBank/DDBJ databases">
        <authorList>
            <person name="Sun Q."/>
            <person name="Zhou Y."/>
        </authorList>
    </citation>
    <scope>NUCLEOTIDE SEQUENCE</scope>
    <source>
        <strain evidence="2">CGMCC 1.15085</strain>
    </source>
</reference>
<reference evidence="2" key="1">
    <citation type="journal article" date="2014" name="Int. J. Syst. Evol. Microbiol.">
        <title>Complete genome sequence of Corynebacterium casei LMG S-19264T (=DSM 44701T), isolated from a smear-ripened cheese.</title>
        <authorList>
            <consortium name="US DOE Joint Genome Institute (JGI-PGF)"/>
            <person name="Walter F."/>
            <person name="Albersmeier A."/>
            <person name="Kalinowski J."/>
            <person name="Ruckert C."/>
        </authorList>
    </citation>
    <scope>NUCLEOTIDE SEQUENCE</scope>
    <source>
        <strain evidence="2">CGMCC 1.15085</strain>
    </source>
</reference>
<sequence>MASTTGHGLQDLLAGRLSVKSYVERGLTGETLMSALGSVAGTTANGHRTAPSARESYPIAVTVVAARVDGVEAGGYRYDSGSHALEPVTSGDLRAKLASATLDAGWVTKCPALLLLSADLRAARTRFTDQPPEHGERFVWLEAGCMAQNAYLWAADQGLGTVLIAGLDEVRAEQVTSGLIPAGHDLLAILPLGSRAED</sequence>
<dbReference type="PANTHER" id="PTHR43745">
    <property type="entry name" value="NITROREDUCTASE MJ1384-RELATED"/>
    <property type="match status" value="1"/>
</dbReference>
<proteinExistence type="predicted"/>